<evidence type="ECO:0000256" key="1">
    <source>
        <dbReference type="SAM" id="Phobius"/>
    </source>
</evidence>
<comment type="caution">
    <text evidence="2">The sequence shown here is derived from an EMBL/GenBank/DDBJ whole genome shotgun (WGS) entry which is preliminary data.</text>
</comment>
<evidence type="ECO:0008006" key="4">
    <source>
        <dbReference type="Google" id="ProtNLM"/>
    </source>
</evidence>
<keyword evidence="3" id="KW-1185">Reference proteome</keyword>
<evidence type="ECO:0000313" key="3">
    <source>
        <dbReference type="Proteomes" id="UP000216024"/>
    </source>
</evidence>
<proteinExistence type="predicted"/>
<keyword evidence="1" id="KW-0472">Membrane</keyword>
<dbReference type="AlphaFoldDB" id="A0A267MKS2"/>
<dbReference type="OrthoDB" id="1806788at2"/>
<reference evidence="2 3" key="1">
    <citation type="submission" date="2017-06" db="EMBL/GenBank/DDBJ databases">
        <title>Draft genome sequence of anaerobic fermentative bacterium Anaeromicrobium sediminis DY2726D isolated from West Pacific Ocean sediments.</title>
        <authorList>
            <person name="Zeng X."/>
        </authorList>
    </citation>
    <scope>NUCLEOTIDE SEQUENCE [LARGE SCALE GENOMIC DNA]</scope>
    <source>
        <strain evidence="2 3">DY2726D</strain>
    </source>
</reference>
<accession>A0A267MKS2</accession>
<feature type="transmembrane region" description="Helical" evidence="1">
    <location>
        <begin position="395"/>
        <end position="413"/>
    </location>
</feature>
<name>A0A267MKS2_9FIRM</name>
<dbReference type="RefSeq" id="WP_095133402.1">
    <property type="nucleotide sequence ID" value="NZ_NIBG01000007.1"/>
</dbReference>
<organism evidence="2 3">
    <name type="scientific">Anaeromicrobium sediminis</name>
    <dbReference type="NCBI Taxonomy" id="1478221"/>
    <lineage>
        <taxon>Bacteria</taxon>
        <taxon>Bacillati</taxon>
        <taxon>Bacillota</taxon>
        <taxon>Clostridia</taxon>
        <taxon>Peptostreptococcales</taxon>
        <taxon>Thermotaleaceae</taxon>
        <taxon>Anaeromicrobium</taxon>
    </lineage>
</organism>
<evidence type="ECO:0000313" key="2">
    <source>
        <dbReference type="EMBL" id="PAB59485.1"/>
    </source>
</evidence>
<sequence length="421" mass="50556">MKKISAGLILILIFSMNVIGFAQESLDGWMYFKKINHNTSDEYKSFFLDEEVYRYAKRDLSDIRIINDKDEFIPYYIFNKYLMSEREVNVEYDLKEILSYMKKNDQYVDFQIVSKEDNVDVLGNKLEFEIEKDYFLKDIKIYGSYDNEKWDFIKRDNIYRTNEAEKLNVSLDDVYKFTYYRIVLINDVEKTFIKNSKLLFNKREVAYKDYERTKKANYSIENKGKDTIILLNNEDHLMIKDIKIISDDNFKRNYSLYYKNHNEEAYNLFNTGEIYQIKLENFKAEENKIRLNEFSNSFLSSDEIKILIDNKDNKPINIKEIEVSYYIDKVVFKDDGSNDYKVMFHNKGGKRPDYDIETYKSYIEKEKQEICSLSYLEKRDVKNIQKEDKDINYKPILNTIIILISIFLLVVIIKKSGFKDI</sequence>
<dbReference type="EMBL" id="NIBG01000007">
    <property type="protein sequence ID" value="PAB59485.1"/>
    <property type="molecule type" value="Genomic_DNA"/>
</dbReference>
<keyword evidence="1" id="KW-1133">Transmembrane helix</keyword>
<dbReference type="Proteomes" id="UP000216024">
    <property type="component" value="Unassembled WGS sequence"/>
</dbReference>
<protein>
    <recommendedName>
        <fullName evidence="4">DUF3999 domain-containing protein</fullName>
    </recommendedName>
</protein>
<keyword evidence="1" id="KW-0812">Transmembrane</keyword>
<gene>
    <name evidence="2" type="ORF">CCE28_09725</name>
</gene>